<dbReference type="GO" id="GO:0043546">
    <property type="term" value="F:molybdopterin cofactor binding"/>
    <property type="evidence" value="ECO:0007669"/>
    <property type="project" value="InterPro"/>
</dbReference>
<evidence type="ECO:0000313" key="9">
    <source>
        <dbReference type="EMBL" id="CBG40355.1"/>
    </source>
</evidence>
<evidence type="ECO:0000259" key="6">
    <source>
        <dbReference type="Pfam" id="PF00384"/>
    </source>
</evidence>
<dbReference type="SUPFAM" id="SSF53706">
    <property type="entry name" value="Formate dehydrogenase/DMSO reductase, domains 1-3"/>
    <property type="match status" value="1"/>
</dbReference>
<keyword evidence="4" id="KW-0479">Metal-binding</keyword>
<dbReference type="PANTHER" id="PTHR43742">
    <property type="entry name" value="TRIMETHYLAMINE-N-OXIDE REDUCTASE"/>
    <property type="match status" value="1"/>
</dbReference>
<dbReference type="Gene3D" id="3.40.50.740">
    <property type="match status" value="1"/>
</dbReference>
<dbReference type="CDD" id="cd02793">
    <property type="entry name" value="MopB_CT_DMSOR-BSOR-TMAOR"/>
    <property type="match status" value="1"/>
</dbReference>
<evidence type="ECO:0000259" key="8">
    <source>
        <dbReference type="Pfam" id="PF18364"/>
    </source>
</evidence>
<evidence type="ECO:0000256" key="3">
    <source>
        <dbReference type="ARBA" id="ARBA00022505"/>
    </source>
</evidence>
<dbReference type="PANTHER" id="PTHR43742:SF10">
    <property type="entry name" value="TRIMETHYLAMINE-N-OXIDE REDUCTASE 2"/>
    <property type="match status" value="1"/>
</dbReference>
<gene>
    <name evidence="9" type="ordered locus">HMU11000</name>
</gene>
<dbReference type="RefSeq" id="WP_013023425.1">
    <property type="nucleotide sequence ID" value="NC_013949.1"/>
</dbReference>
<sequence>MAVSRRDALKAAMGGMTLLQTQPLQAVGIFTKNEKIPHATRFGPFYGHVQDGVLKEIESQKNDFNPSVMTKGLIDRAYSKSRVRYPCVRKSYLEKKENHKELRGREEFVRVSWDMALDLVAKKLQEIPKEKIYHGGDKGLEQAGRLHNASIIAGRFFNTVLGGVVQASGGYRNGAAVSVNPAIIGDMEVYSLQTTHEEMIANCKVYVMWGADLFKSNRTDFVVPNHLNDVYYTRYKRSGMKFICIDPIYTETAQMFDAEWIKIRPNTDVALMLGMMHYLFGSKKYDKRFISKYTDGFEKFLPYLLGKTDKTPKNAKWAEKITGIPARKIKELAELFTTNRTFFAGNWAMQRAQHGEQVDWALITLASMIGQIGLPGGGVGFCMHYAGGGQASSGYRIPPGISQGSSTIKQSIPTSRLADAILNPGKEIPYRGKKITYPKIDMLYLCGTPLLEYEPNTNELIQALRTLDTIIIHKPWWTPDAKMADIVLPSTTSLERDDITFGGFHSKNVIYAMRKVIEPLYESKNDFDIFAMLANKIGGETMERKYTENKSSIDWIQEFYKKSDGPSFKDFDQFWKEGFVEFEIPKKAYGFVRHADFRKDPVHNKLATKSGKIQIFSEVFASYKLPDFKGHVMWFEPAEWLGGKTAKKYPFHLLSPHPRYRLHSQLENTWIANFYKIQGREPMMINTNDAQRLGVKHGEIVEVYNDRGRILVGAFVSDFIREGVIAIQVGAWYDPEDPKEENPRCNSGLVNILTSSRPTSQMAQATSANTALVNIRKIENEVIKPCKSTLPPSILGV</sequence>
<keyword evidence="5" id="KW-0560">Oxidoreductase</keyword>
<evidence type="ECO:0000259" key="7">
    <source>
        <dbReference type="Pfam" id="PF01568"/>
    </source>
</evidence>
<comment type="cofactor">
    <cofactor evidence="1">
        <name>Mo-bis(molybdopterin guanine dinucleotide)</name>
        <dbReference type="ChEBI" id="CHEBI:60539"/>
    </cofactor>
</comment>
<proteinExistence type="inferred from homology"/>
<accession>D3UIN0</accession>
<keyword evidence="10" id="KW-1185">Reference proteome</keyword>
<evidence type="ECO:0000256" key="2">
    <source>
        <dbReference type="ARBA" id="ARBA00010312"/>
    </source>
</evidence>
<dbReference type="EMBL" id="FN555004">
    <property type="protein sequence ID" value="CBG40355.1"/>
    <property type="molecule type" value="Genomic_DNA"/>
</dbReference>
<organism evidence="9 10">
    <name type="scientific">Helicobacter mustelae (strain ATCC 43772 / CCUG 25715 / CIP 103759 / LMG 18044 / NCTC 12198 / R85-136P)</name>
    <name type="common">Campylobacter mustelae</name>
    <dbReference type="NCBI Taxonomy" id="679897"/>
    <lineage>
        <taxon>Bacteria</taxon>
        <taxon>Pseudomonadati</taxon>
        <taxon>Campylobacterota</taxon>
        <taxon>Epsilonproteobacteria</taxon>
        <taxon>Campylobacterales</taxon>
        <taxon>Helicobacteraceae</taxon>
        <taxon>Helicobacter</taxon>
    </lineage>
</organism>
<dbReference type="Gene3D" id="3.90.55.10">
    <property type="entry name" value="Dimethylsulfoxide Reductase, domain 3"/>
    <property type="match status" value="1"/>
</dbReference>
<dbReference type="Gene3D" id="3.40.228.10">
    <property type="entry name" value="Dimethylsulfoxide Reductase, domain 2"/>
    <property type="match status" value="1"/>
</dbReference>
<dbReference type="Pfam" id="PF18364">
    <property type="entry name" value="Molybdopterin_N"/>
    <property type="match status" value="1"/>
</dbReference>
<evidence type="ECO:0000256" key="5">
    <source>
        <dbReference type="ARBA" id="ARBA00023002"/>
    </source>
</evidence>
<reference evidence="9 10" key="1">
    <citation type="journal article" date="2010" name="BMC Genomics">
        <title>Comparative genomics and proteomics of Helicobacter mustelae, an ulcerogenic and carcinogenic gastric pathogen.</title>
        <authorList>
            <person name="O'Toole P.W."/>
            <person name="Snelling W.J."/>
            <person name="Canchaya C."/>
            <person name="Forde B.M."/>
            <person name="Hardie K.R."/>
            <person name="Josenhans C."/>
            <person name="Graham R.L.J."/>
            <person name="McMullan G."/>
            <person name="Parkhill J."/>
            <person name="Belda E."/>
            <person name="Bentley S.D."/>
        </authorList>
    </citation>
    <scope>NUCLEOTIDE SEQUENCE [LARGE SCALE GENOMIC DNA]</scope>
    <source>
        <strain evidence="10">ATCC 43772 / LMG 18044 / NCTC 12198 / 12198</strain>
    </source>
</reference>
<dbReference type="Pfam" id="PF00384">
    <property type="entry name" value="Molybdopterin"/>
    <property type="match status" value="1"/>
</dbReference>
<dbReference type="InterPro" id="IPR041954">
    <property type="entry name" value="CT_DMSOR/BSOR/TMAOR"/>
</dbReference>
<protein>
    <submittedName>
        <fullName evidence="9">Putative biotin sulfoxide reductase</fullName>
    </submittedName>
</protein>
<dbReference type="InterPro" id="IPR050612">
    <property type="entry name" value="Prok_Mopterin_Oxidored"/>
</dbReference>
<dbReference type="eggNOG" id="COG0243">
    <property type="taxonomic scope" value="Bacteria"/>
</dbReference>
<feature type="domain" description="Molybdopterin oxidoreductase N-terminal" evidence="8">
    <location>
        <begin position="38"/>
        <end position="78"/>
    </location>
</feature>
<dbReference type="KEGG" id="hms:HMU11000"/>
<evidence type="ECO:0000256" key="1">
    <source>
        <dbReference type="ARBA" id="ARBA00001942"/>
    </source>
</evidence>
<dbReference type="SUPFAM" id="SSF50692">
    <property type="entry name" value="ADC-like"/>
    <property type="match status" value="1"/>
</dbReference>
<dbReference type="InterPro" id="IPR009010">
    <property type="entry name" value="Asp_de-COase-like_dom_sf"/>
</dbReference>
<dbReference type="GO" id="GO:0009055">
    <property type="term" value="F:electron transfer activity"/>
    <property type="evidence" value="ECO:0007669"/>
    <property type="project" value="TreeGrafter"/>
</dbReference>
<dbReference type="AlphaFoldDB" id="D3UIN0"/>
<dbReference type="GO" id="GO:0009061">
    <property type="term" value="P:anaerobic respiration"/>
    <property type="evidence" value="ECO:0007669"/>
    <property type="project" value="TreeGrafter"/>
</dbReference>
<dbReference type="InterPro" id="IPR041460">
    <property type="entry name" value="Molybdopterin_N"/>
</dbReference>
<dbReference type="Pfam" id="PF01568">
    <property type="entry name" value="Molydop_binding"/>
    <property type="match status" value="1"/>
</dbReference>
<dbReference type="STRING" id="679897.HMU11000"/>
<feature type="domain" description="Molybdopterin dinucleotide-binding" evidence="7">
    <location>
        <begin position="651"/>
        <end position="770"/>
    </location>
</feature>
<comment type="similarity">
    <text evidence="2">Belongs to the prokaryotic molybdopterin-containing oxidoreductase family.</text>
</comment>
<dbReference type="Proteomes" id="UP000001522">
    <property type="component" value="Chromosome"/>
</dbReference>
<dbReference type="GO" id="GO:0030151">
    <property type="term" value="F:molybdenum ion binding"/>
    <property type="evidence" value="ECO:0007669"/>
    <property type="project" value="TreeGrafter"/>
</dbReference>
<keyword evidence="3" id="KW-0500">Molybdenum</keyword>
<dbReference type="InterPro" id="IPR006657">
    <property type="entry name" value="MoPterin_dinucl-bd_dom"/>
</dbReference>
<dbReference type="Gene3D" id="2.40.40.20">
    <property type="match status" value="1"/>
</dbReference>
<dbReference type="GO" id="GO:0030288">
    <property type="term" value="C:outer membrane-bounded periplasmic space"/>
    <property type="evidence" value="ECO:0007669"/>
    <property type="project" value="TreeGrafter"/>
</dbReference>
<feature type="domain" description="Molybdopterin oxidoreductase" evidence="6">
    <location>
        <begin position="82"/>
        <end position="535"/>
    </location>
</feature>
<evidence type="ECO:0000256" key="4">
    <source>
        <dbReference type="ARBA" id="ARBA00022723"/>
    </source>
</evidence>
<dbReference type="GO" id="GO:0016491">
    <property type="term" value="F:oxidoreductase activity"/>
    <property type="evidence" value="ECO:0007669"/>
    <property type="project" value="UniProtKB-KW"/>
</dbReference>
<name>D3UIN0_HELM1</name>
<dbReference type="InterPro" id="IPR006656">
    <property type="entry name" value="Mopterin_OxRdtase"/>
</dbReference>
<dbReference type="HOGENOM" id="CLU_000422_13_3_7"/>
<evidence type="ECO:0000313" key="10">
    <source>
        <dbReference type="Proteomes" id="UP000001522"/>
    </source>
</evidence>